<dbReference type="SMART" id="SM00912">
    <property type="entry name" value="Haemagg_act"/>
    <property type="match status" value="1"/>
</dbReference>
<feature type="region of interest" description="Disordered" evidence="1">
    <location>
        <begin position="576"/>
        <end position="612"/>
    </location>
</feature>
<evidence type="ECO:0000256" key="1">
    <source>
        <dbReference type="SAM" id="MobiDB-lite"/>
    </source>
</evidence>
<gene>
    <name evidence="3" type="ORF">IQ249_12435</name>
</gene>
<feature type="region of interest" description="Disordered" evidence="1">
    <location>
        <begin position="648"/>
        <end position="686"/>
    </location>
</feature>
<evidence type="ECO:0000313" key="4">
    <source>
        <dbReference type="Proteomes" id="UP000654482"/>
    </source>
</evidence>
<evidence type="ECO:0000259" key="2">
    <source>
        <dbReference type="SMART" id="SM00912"/>
    </source>
</evidence>
<feature type="compositionally biased region" description="Gly residues" evidence="1">
    <location>
        <begin position="745"/>
        <end position="757"/>
    </location>
</feature>
<feature type="compositionally biased region" description="Gly residues" evidence="1">
    <location>
        <begin position="709"/>
        <end position="736"/>
    </location>
</feature>
<feature type="region of interest" description="Disordered" evidence="1">
    <location>
        <begin position="709"/>
        <end position="757"/>
    </location>
</feature>
<name>A0A8J7DX36_9CYAN</name>
<keyword evidence="4" id="KW-1185">Reference proteome</keyword>
<dbReference type="InterPro" id="IPR011050">
    <property type="entry name" value="Pectin_lyase_fold/virulence"/>
</dbReference>
<dbReference type="Gene3D" id="2.160.20.10">
    <property type="entry name" value="Single-stranded right-handed beta-helix, Pectin lyase-like"/>
    <property type="match status" value="1"/>
</dbReference>
<proteinExistence type="predicted"/>
<dbReference type="InterPro" id="IPR012334">
    <property type="entry name" value="Pectin_lyas_fold"/>
</dbReference>
<dbReference type="Proteomes" id="UP000654482">
    <property type="component" value="Unassembled WGS sequence"/>
</dbReference>
<sequence>MSQKLWVSGSIATFCLLELFSNLPILAQSIIAAPDGTGTIVQYNGNTYEITGGTQGGTNLFHSFQELGLSPNEIANFLSNPSIQNILGRVIGGNPSIFEGLIQLTGGNSNLYLMNPAGIIFGAGATLDVPGSFTATTADAIGFEGDWFHSVGTNDYQTLVGSPNSFVFANPNAGTVLNAGNLRVNFGQNISLIGGTAINTGTISAFGGKITITAVPGQNLVRINPEGAILGLEVAPEHIHGGISAVDLPRLLTNPNLRDATGVRVDADGTVRLTGSNVTIPSESGTAVVSGTVDASNSIEGVGGNIDVFGNRIGILNTTLNAFGESGGGRIRVGGDLQGNGMVPNAEITVVGEGVRMNADAIARGHGGTIIIWADNTTQFHGTTTARGGANSGNGGFVEVSGKQILNFQGNVDTAASNGNGGTLLLDPTDINVVVTGGNATLADVSLFANPNTDGASSNINANLLNSATTNIILQASNTITFSVPVNIATAGVGLAAQANNGIAINADITTHNGAVRLNGDADNSGEGAIALNNATITTGTGATILIGRGDNGNASRDGETGITLNNSTLTTTTGNISLNGTGGTGGVGKNQLDGTTGDKNNLGGIAGQNGGNGSNGGAGISLINSTLNSTSGMVNLIGIGGNGGAGGRGGGGNGGGSNTNSSIPTGGEGGIAGGSGGNGVGGNATNPGGGGVGGNFGGGNGGGGIGGTGGGGGNTKRAGGGGGGGGTGGTGGGGSTNSTPPGLGNPGNTGGAGGGGGATATNGGGGGGANGFGGGGGGSNAGANGGNGGNGAGNGGNGGTTNGDGGDGGTGSGQGGLGTGGGVNGQNGIETGNGGNGGVAGGNNGGGGGGSGGDGGNGGNGGAGISFISGSISTLPGNLILNGTGGNGGNGGNGGGGGGGGRGVGGGGGGSGGLGGLGGNGGGGIEQQAGFQLLTQQPATPTTSVVTPTQLPVSVKLTVPSQPVLMLVAPPESETIPQPQSLPASVPEGMLVCRSRVLSFPNRAFPAIVRHLFSGSQQFSLCRLQGLEED</sequence>
<dbReference type="InterPro" id="IPR008638">
    <property type="entry name" value="FhaB/CdiA-like_TPS"/>
</dbReference>
<evidence type="ECO:0000313" key="3">
    <source>
        <dbReference type="EMBL" id="MBE9116708.1"/>
    </source>
</evidence>
<feature type="compositionally biased region" description="Gly residues" evidence="1">
    <location>
        <begin position="667"/>
        <end position="686"/>
    </location>
</feature>
<protein>
    <submittedName>
        <fullName evidence="3">Filamentous hemagglutinin N-terminal domain-containing protein</fullName>
    </submittedName>
</protein>
<dbReference type="EMBL" id="JADEWZ010000016">
    <property type="protein sequence ID" value="MBE9116708.1"/>
    <property type="molecule type" value="Genomic_DNA"/>
</dbReference>
<feature type="region of interest" description="Disordered" evidence="1">
    <location>
        <begin position="796"/>
        <end position="841"/>
    </location>
</feature>
<comment type="caution">
    <text evidence="3">The sequence shown here is derived from an EMBL/GenBank/DDBJ whole genome shotgun (WGS) entry which is preliminary data.</text>
</comment>
<accession>A0A8J7DX36</accession>
<reference evidence="3" key="1">
    <citation type="submission" date="2020-10" db="EMBL/GenBank/DDBJ databases">
        <authorList>
            <person name="Castelo-Branco R."/>
            <person name="Eusebio N."/>
            <person name="Adriana R."/>
            <person name="Vieira A."/>
            <person name="Brugerolle De Fraissinette N."/>
            <person name="Rezende De Castro R."/>
            <person name="Schneider M.P."/>
            <person name="Vasconcelos V."/>
            <person name="Leao P.N."/>
        </authorList>
    </citation>
    <scope>NUCLEOTIDE SEQUENCE</scope>
    <source>
        <strain evidence="3">LEGE 07157</strain>
    </source>
</reference>
<dbReference type="AlphaFoldDB" id="A0A8J7DX36"/>
<feature type="domain" description="Filamentous haemagglutinin FhaB/tRNA nuclease CdiA-like TPS" evidence="2">
    <location>
        <begin position="32"/>
        <end position="144"/>
    </location>
</feature>
<dbReference type="Pfam" id="PF05860">
    <property type="entry name" value="TPS"/>
    <property type="match status" value="1"/>
</dbReference>
<organism evidence="3 4">
    <name type="scientific">Lusitaniella coriacea LEGE 07157</name>
    <dbReference type="NCBI Taxonomy" id="945747"/>
    <lineage>
        <taxon>Bacteria</taxon>
        <taxon>Bacillati</taxon>
        <taxon>Cyanobacteriota</taxon>
        <taxon>Cyanophyceae</taxon>
        <taxon>Spirulinales</taxon>
        <taxon>Lusitaniellaceae</taxon>
        <taxon>Lusitaniella</taxon>
    </lineage>
</organism>
<feature type="compositionally biased region" description="Gly residues" evidence="1">
    <location>
        <begin position="648"/>
        <end position="658"/>
    </location>
</feature>
<dbReference type="NCBIfam" id="TIGR01901">
    <property type="entry name" value="adhes_NPXG"/>
    <property type="match status" value="1"/>
</dbReference>
<dbReference type="SUPFAM" id="SSF51126">
    <property type="entry name" value="Pectin lyase-like"/>
    <property type="match status" value="1"/>
</dbReference>
<dbReference type="RefSeq" id="WP_194029794.1">
    <property type="nucleotide sequence ID" value="NZ_JADEWZ010000016.1"/>
</dbReference>